<gene>
    <name evidence="4" type="primary">LOC112495318</name>
</gene>
<dbReference type="KEGG" id="ccin:112495318"/>
<dbReference type="InterPro" id="IPR001969">
    <property type="entry name" value="Aspartic_peptidase_AS"/>
</dbReference>
<keyword evidence="3" id="KW-1185">Reference proteome</keyword>
<feature type="compositionally biased region" description="Polar residues" evidence="1">
    <location>
        <begin position="407"/>
        <end position="416"/>
    </location>
</feature>
<dbReference type="AlphaFoldDB" id="A0AAJ7W7X3"/>
<feature type="domain" description="Retrotransposon gag" evidence="2">
    <location>
        <begin position="176"/>
        <end position="257"/>
    </location>
</feature>
<dbReference type="GeneID" id="112495318"/>
<evidence type="ECO:0000313" key="3">
    <source>
        <dbReference type="Proteomes" id="UP000694920"/>
    </source>
</evidence>
<sequence>MSRAANDDAWTFLLTRRELEIELSRRNLSIRGITPVLRVRLIRHLQFGRGELSSPGTPDRINSSIDLSPINRMSEPQENSPDEQGSSPRRVTIHPAHEGDPMRTPSSGRSTDRTLNGDRTLALDTTTMTTAYNAMRKWELKFSGKRGEDIEEFITRVEEGREIIPVSDDDLLRCMPLFLSGVALLWFRDEREYFRDWPDFVSEARARFSDSDFQVALREEIARRTQGKNEPIADYLTCIRAMFRRLDPPWTDQEQVAYAHRNLLPRYQVAISPRDATDMRTLTSIAKCVERTFSLSRQYREPPSPDQSLLPALAYRDGKVKRDHTQSAMAALDLTNPPPNPVPEDEPSTSRDKSRYGNSKSYPRDSTRPRDRRGANGNNNKRPASSTPGGSRDNPPKRSSNRDPRRSTASKQSTTDTEADAHRDRHTVLALVDSGSSRTFIGTELAELLRSQNYSFKSIEKTPVIVATGHLEEVKEQVEIPIQLHNREQLVTA</sequence>
<feature type="compositionally biased region" description="Basic and acidic residues" evidence="1">
    <location>
        <begin position="394"/>
        <end position="406"/>
    </location>
</feature>
<protein>
    <submittedName>
        <fullName evidence="4">Uncharacterized protein LOC112495318</fullName>
    </submittedName>
</protein>
<dbReference type="InterPro" id="IPR005162">
    <property type="entry name" value="Retrotrans_gag_dom"/>
</dbReference>
<dbReference type="PROSITE" id="PS00141">
    <property type="entry name" value="ASP_PROTEASE"/>
    <property type="match status" value="1"/>
</dbReference>
<feature type="compositionally biased region" description="Basic and acidic residues" evidence="1">
    <location>
        <begin position="362"/>
        <end position="374"/>
    </location>
</feature>
<accession>A0AAJ7W7X3</accession>
<dbReference type="RefSeq" id="XP_024947127.1">
    <property type="nucleotide sequence ID" value="XM_025091359.1"/>
</dbReference>
<dbReference type="Proteomes" id="UP000694920">
    <property type="component" value="Unplaced"/>
</dbReference>
<evidence type="ECO:0000256" key="1">
    <source>
        <dbReference type="SAM" id="MobiDB-lite"/>
    </source>
</evidence>
<feature type="region of interest" description="Disordered" evidence="1">
    <location>
        <begin position="330"/>
        <end position="422"/>
    </location>
</feature>
<feature type="region of interest" description="Disordered" evidence="1">
    <location>
        <begin position="49"/>
        <end position="119"/>
    </location>
</feature>
<feature type="non-terminal residue" evidence="4">
    <location>
        <position position="493"/>
    </location>
</feature>
<feature type="compositionally biased region" description="Polar residues" evidence="1">
    <location>
        <begin position="54"/>
        <end position="66"/>
    </location>
</feature>
<dbReference type="PANTHER" id="PTHR33223">
    <property type="entry name" value="CCHC-TYPE DOMAIN-CONTAINING PROTEIN"/>
    <property type="match status" value="1"/>
</dbReference>
<name>A0AAJ7W7X3_CEPCN</name>
<evidence type="ECO:0000313" key="4">
    <source>
        <dbReference type="RefSeq" id="XP_024947127.1"/>
    </source>
</evidence>
<reference evidence="4" key="1">
    <citation type="submission" date="2025-08" db="UniProtKB">
        <authorList>
            <consortium name="RefSeq"/>
        </authorList>
    </citation>
    <scope>IDENTIFICATION</scope>
</reference>
<dbReference type="GO" id="GO:0006508">
    <property type="term" value="P:proteolysis"/>
    <property type="evidence" value="ECO:0007669"/>
    <property type="project" value="InterPro"/>
</dbReference>
<dbReference type="Pfam" id="PF03732">
    <property type="entry name" value="Retrotrans_gag"/>
    <property type="match status" value="1"/>
</dbReference>
<proteinExistence type="predicted"/>
<organism evidence="3 4">
    <name type="scientific">Cephus cinctus</name>
    <name type="common">Wheat stem sawfly</name>
    <dbReference type="NCBI Taxonomy" id="211228"/>
    <lineage>
        <taxon>Eukaryota</taxon>
        <taxon>Metazoa</taxon>
        <taxon>Ecdysozoa</taxon>
        <taxon>Arthropoda</taxon>
        <taxon>Hexapoda</taxon>
        <taxon>Insecta</taxon>
        <taxon>Pterygota</taxon>
        <taxon>Neoptera</taxon>
        <taxon>Endopterygota</taxon>
        <taxon>Hymenoptera</taxon>
        <taxon>Cephoidea</taxon>
        <taxon>Cephidae</taxon>
        <taxon>Cephus</taxon>
    </lineage>
</organism>
<evidence type="ECO:0000259" key="2">
    <source>
        <dbReference type="Pfam" id="PF03732"/>
    </source>
</evidence>
<dbReference type="PANTHER" id="PTHR33223:SF6">
    <property type="entry name" value="CCHC-TYPE DOMAIN-CONTAINING PROTEIN"/>
    <property type="match status" value="1"/>
</dbReference>
<feature type="compositionally biased region" description="Polar residues" evidence="1">
    <location>
        <begin position="74"/>
        <end position="89"/>
    </location>
</feature>
<dbReference type="GO" id="GO:0004190">
    <property type="term" value="F:aspartic-type endopeptidase activity"/>
    <property type="evidence" value="ECO:0007669"/>
    <property type="project" value="InterPro"/>
</dbReference>
<feature type="compositionally biased region" description="Polar residues" evidence="1">
    <location>
        <begin position="376"/>
        <end position="389"/>
    </location>
</feature>